<gene>
    <name evidence="2" type="ORF">FKG95_01425</name>
</gene>
<dbReference type="OrthoDB" id="9130422at2"/>
<sequence>MIKSLFLAVAFVLTASFSALKAEEAPVPTSDQTAIRSVIEAQLEAFQRDDGLTAFSYASPTIKQIFGTPERFMSMVRSGYPAVYRPQATEFRKLHQEGPTLVQEIRFVGPDGQAVIALYSLVKQPDGNWLIDGVVIIPAPEQAV</sequence>
<keyword evidence="3" id="KW-1185">Reference proteome</keyword>
<dbReference type="AlphaFoldDB" id="A0A545U1C7"/>
<keyword evidence="1" id="KW-0732">Signal</keyword>
<evidence type="ECO:0000313" key="2">
    <source>
        <dbReference type="EMBL" id="TQV83289.1"/>
    </source>
</evidence>
<dbReference type="RefSeq" id="WP_142894432.1">
    <property type="nucleotide sequence ID" value="NZ_ML660052.1"/>
</dbReference>
<feature type="signal peptide" evidence="1">
    <location>
        <begin position="1"/>
        <end position="21"/>
    </location>
</feature>
<dbReference type="EMBL" id="VHSH01000001">
    <property type="protein sequence ID" value="TQV83289.1"/>
    <property type="molecule type" value="Genomic_DNA"/>
</dbReference>
<protein>
    <submittedName>
        <fullName evidence="2">DUF4864 domain-containing protein</fullName>
    </submittedName>
</protein>
<proteinExistence type="predicted"/>
<organism evidence="2 3">
    <name type="scientific">Denitrobaculum tricleocarpae</name>
    <dbReference type="NCBI Taxonomy" id="2591009"/>
    <lineage>
        <taxon>Bacteria</taxon>
        <taxon>Pseudomonadati</taxon>
        <taxon>Pseudomonadota</taxon>
        <taxon>Alphaproteobacteria</taxon>
        <taxon>Rhodospirillales</taxon>
        <taxon>Rhodospirillaceae</taxon>
        <taxon>Denitrobaculum</taxon>
    </lineage>
</organism>
<dbReference type="SUPFAM" id="SSF54427">
    <property type="entry name" value="NTF2-like"/>
    <property type="match status" value="1"/>
</dbReference>
<comment type="caution">
    <text evidence="2">The sequence shown here is derived from an EMBL/GenBank/DDBJ whole genome shotgun (WGS) entry which is preliminary data.</text>
</comment>
<feature type="chain" id="PRO_5021772560" evidence="1">
    <location>
        <begin position="22"/>
        <end position="144"/>
    </location>
</feature>
<dbReference type="InterPro" id="IPR032347">
    <property type="entry name" value="DUF4864"/>
</dbReference>
<name>A0A545U1C7_9PROT</name>
<dbReference type="Proteomes" id="UP000315252">
    <property type="component" value="Unassembled WGS sequence"/>
</dbReference>
<dbReference type="InterPro" id="IPR032710">
    <property type="entry name" value="NTF2-like_dom_sf"/>
</dbReference>
<accession>A0A545U1C7</accession>
<evidence type="ECO:0000313" key="3">
    <source>
        <dbReference type="Proteomes" id="UP000315252"/>
    </source>
</evidence>
<reference evidence="2 3" key="1">
    <citation type="submission" date="2019-06" db="EMBL/GenBank/DDBJ databases">
        <title>Whole genome sequence for Rhodospirillaceae sp. R148.</title>
        <authorList>
            <person name="Wang G."/>
        </authorList>
    </citation>
    <scope>NUCLEOTIDE SEQUENCE [LARGE SCALE GENOMIC DNA]</scope>
    <source>
        <strain evidence="2 3">R148</strain>
    </source>
</reference>
<dbReference type="Pfam" id="PF16156">
    <property type="entry name" value="DUF4864"/>
    <property type="match status" value="1"/>
</dbReference>
<evidence type="ECO:0000256" key="1">
    <source>
        <dbReference type="SAM" id="SignalP"/>
    </source>
</evidence>